<dbReference type="RefSeq" id="WP_317745992.1">
    <property type="nucleotide sequence ID" value="NZ_JAWLUP010000224.1"/>
</dbReference>
<gene>
    <name evidence="2" type="ORF">R4315_30410</name>
</gene>
<protein>
    <submittedName>
        <fullName evidence="2">Uncharacterized protein</fullName>
    </submittedName>
</protein>
<dbReference type="EMBL" id="JAWLUP010000224">
    <property type="protein sequence ID" value="MDV7268832.1"/>
    <property type="molecule type" value="Genomic_DNA"/>
</dbReference>
<evidence type="ECO:0000256" key="1">
    <source>
        <dbReference type="SAM" id="Phobius"/>
    </source>
</evidence>
<keyword evidence="1" id="KW-0812">Transmembrane</keyword>
<comment type="caution">
    <text evidence="2">The sequence shown here is derived from an EMBL/GenBank/DDBJ whole genome shotgun (WGS) entry which is preliminary data.</text>
</comment>
<organism evidence="2 3">
    <name type="scientific">Rhodococcus oxybenzonivorans</name>
    <dbReference type="NCBI Taxonomy" id="1990687"/>
    <lineage>
        <taxon>Bacteria</taxon>
        <taxon>Bacillati</taxon>
        <taxon>Actinomycetota</taxon>
        <taxon>Actinomycetes</taxon>
        <taxon>Mycobacteriales</taxon>
        <taxon>Nocardiaceae</taxon>
        <taxon>Rhodococcus</taxon>
    </lineage>
</organism>
<keyword evidence="1" id="KW-1133">Transmembrane helix</keyword>
<sequence>MKSLLRKVDVPSAVGVAGLVITALYAYWATGLEPFTGLAYIAVGIPVVLLAGAAVIGGAPEPRDNGTPRAGEITLRSVLPWLVLLFVAAGLEGLGLALGGRSTTVPTLSTVIDHALAWHPVRFVLFCGWLAIGGGPVVRMYHRWVRPHSSAGG</sequence>
<evidence type="ECO:0000313" key="2">
    <source>
        <dbReference type="EMBL" id="MDV7268832.1"/>
    </source>
</evidence>
<feature type="transmembrane region" description="Helical" evidence="1">
    <location>
        <begin position="119"/>
        <end position="138"/>
    </location>
</feature>
<feature type="transmembrane region" description="Helical" evidence="1">
    <location>
        <begin position="78"/>
        <end position="99"/>
    </location>
</feature>
<feature type="transmembrane region" description="Helical" evidence="1">
    <location>
        <begin position="12"/>
        <end position="29"/>
    </location>
</feature>
<accession>A0AAE4V5P8</accession>
<feature type="transmembrane region" description="Helical" evidence="1">
    <location>
        <begin position="35"/>
        <end position="57"/>
    </location>
</feature>
<name>A0AAE4V5P8_9NOCA</name>
<dbReference type="AlphaFoldDB" id="A0AAE4V5P8"/>
<reference evidence="2" key="1">
    <citation type="submission" date="2023-10" db="EMBL/GenBank/DDBJ databases">
        <title>Development of a sustainable strategy for remediation of hydrocarbon-contaminated territories based on the waste exchange concept.</title>
        <authorList>
            <person name="Krivoruchko A."/>
        </authorList>
    </citation>
    <scope>NUCLEOTIDE SEQUENCE</scope>
    <source>
        <strain evidence="2">IEGM 68</strain>
    </source>
</reference>
<keyword evidence="1" id="KW-0472">Membrane</keyword>
<dbReference type="Proteomes" id="UP001185863">
    <property type="component" value="Unassembled WGS sequence"/>
</dbReference>
<proteinExistence type="predicted"/>
<evidence type="ECO:0000313" key="3">
    <source>
        <dbReference type="Proteomes" id="UP001185863"/>
    </source>
</evidence>